<dbReference type="EMBL" id="BPVZ01000255">
    <property type="protein sequence ID" value="GKV48364.1"/>
    <property type="molecule type" value="Genomic_DNA"/>
</dbReference>
<evidence type="ECO:0000313" key="3">
    <source>
        <dbReference type="Proteomes" id="UP001054252"/>
    </source>
</evidence>
<evidence type="ECO:0000313" key="2">
    <source>
        <dbReference type="EMBL" id="GKV48364.1"/>
    </source>
</evidence>
<proteinExistence type="predicted"/>
<feature type="region of interest" description="Disordered" evidence="1">
    <location>
        <begin position="323"/>
        <end position="350"/>
    </location>
</feature>
<dbReference type="Proteomes" id="UP001054252">
    <property type="component" value="Unassembled WGS sequence"/>
</dbReference>
<dbReference type="PANTHER" id="PTHR11439">
    <property type="entry name" value="GAG-POL-RELATED RETROTRANSPOSON"/>
    <property type="match status" value="1"/>
</dbReference>
<feature type="compositionally biased region" description="Polar residues" evidence="1">
    <location>
        <begin position="330"/>
        <end position="350"/>
    </location>
</feature>
<protein>
    <recommendedName>
        <fullName evidence="4">Mitochondrial protein</fullName>
    </recommendedName>
</protein>
<feature type="region of interest" description="Disordered" evidence="1">
    <location>
        <begin position="81"/>
        <end position="101"/>
    </location>
</feature>
<sequence>MERPQIDNLPNSNQINETYEPQSGVEVENASIPSSSLDIESTNCLLRERSQDATSIMGQNRSPFLQHDMIEPKVVGVSLPPHNSSSSSIHPMQTRSKTGNHTGHVKTNFTKHAQTMITNDPPSRVSGLDIQEPKSVKRALQIPHWVAAMRDELDALRKNNTWELVPRPSDANIDIITNLSKEFALKDLGPLHYFLGREESTTPRDADLIDATMYRSIVGALPYLTITRIDICHVVNRSTLSLIGFCDADWVGCSITRRSTTGFCIFLGANCISWSSKKQSTVARSTAEAEYRALASTAAELLEVAPSSHSSLRGSMKACTTYQDHDPANKESSMTNNQEGKQKKSSIQCRNSQSKLKIFNHSNGLNHSKNSQSRLIAIT</sequence>
<keyword evidence="3" id="KW-1185">Reference proteome</keyword>
<dbReference type="AlphaFoldDB" id="A0AAV5MFH1"/>
<feature type="compositionally biased region" description="Polar residues" evidence="1">
    <location>
        <begin position="8"/>
        <end position="21"/>
    </location>
</feature>
<evidence type="ECO:0000256" key="1">
    <source>
        <dbReference type="SAM" id="MobiDB-lite"/>
    </source>
</evidence>
<organism evidence="2 3">
    <name type="scientific">Rubroshorea leprosula</name>
    <dbReference type="NCBI Taxonomy" id="152421"/>
    <lineage>
        <taxon>Eukaryota</taxon>
        <taxon>Viridiplantae</taxon>
        <taxon>Streptophyta</taxon>
        <taxon>Embryophyta</taxon>
        <taxon>Tracheophyta</taxon>
        <taxon>Spermatophyta</taxon>
        <taxon>Magnoliopsida</taxon>
        <taxon>eudicotyledons</taxon>
        <taxon>Gunneridae</taxon>
        <taxon>Pentapetalae</taxon>
        <taxon>rosids</taxon>
        <taxon>malvids</taxon>
        <taxon>Malvales</taxon>
        <taxon>Dipterocarpaceae</taxon>
        <taxon>Rubroshorea</taxon>
    </lineage>
</organism>
<gene>
    <name evidence="2" type="ORF">SLEP1_g55188</name>
</gene>
<dbReference type="CDD" id="cd09272">
    <property type="entry name" value="RNase_HI_RT_Ty1"/>
    <property type="match status" value="1"/>
</dbReference>
<comment type="caution">
    <text evidence="2">The sequence shown here is derived from an EMBL/GenBank/DDBJ whole genome shotgun (WGS) entry which is preliminary data.</text>
</comment>
<name>A0AAV5MFH1_9ROSI</name>
<feature type="compositionally biased region" description="Polar residues" evidence="1">
    <location>
        <begin position="89"/>
        <end position="101"/>
    </location>
</feature>
<feature type="region of interest" description="Disordered" evidence="1">
    <location>
        <begin position="360"/>
        <end position="379"/>
    </location>
</feature>
<feature type="region of interest" description="Disordered" evidence="1">
    <location>
        <begin position="1"/>
        <end position="36"/>
    </location>
</feature>
<evidence type="ECO:0008006" key="4">
    <source>
        <dbReference type="Google" id="ProtNLM"/>
    </source>
</evidence>
<accession>A0AAV5MFH1</accession>
<dbReference type="PANTHER" id="PTHR11439:SF524">
    <property type="entry name" value="RNA-DIRECTED DNA POLYMERASE, PROTEIN KINASE RLK-PELLE-DLSV FAMILY"/>
    <property type="match status" value="1"/>
</dbReference>
<reference evidence="2 3" key="1">
    <citation type="journal article" date="2021" name="Commun. Biol.">
        <title>The genome of Shorea leprosula (Dipterocarpaceae) highlights the ecological relevance of drought in aseasonal tropical rainforests.</title>
        <authorList>
            <person name="Ng K.K.S."/>
            <person name="Kobayashi M.J."/>
            <person name="Fawcett J.A."/>
            <person name="Hatakeyama M."/>
            <person name="Paape T."/>
            <person name="Ng C.H."/>
            <person name="Ang C.C."/>
            <person name="Tnah L.H."/>
            <person name="Lee C.T."/>
            <person name="Nishiyama T."/>
            <person name="Sese J."/>
            <person name="O'Brien M.J."/>
            <person name="Copetti D."/>
            <person name="Mohd Noor M.I."/>
            <person name="Ong R.C."/>
            <person name="Putra M."/>
            <person name="Sireger I.Z."/>
            <person name="Indrioko S."/>
            <person name="Kosugi Y."/>
            <person name="Izuno A."/>
            <person name="Isagi Y."/>
            <person name="Lee S.L."/>
            <person name="Shimizu K.K."/>
        </authorList>
    </citation>
    <scope>NUCLEOTIDE SEQUENCE [LARGE SCALE GENOMIC DNA]</scope>
    <source>
        <strain evidence="2">214</strain>
    </source>
</reference>